<reference evidence="1 2" key="1">
    <citation type="journal article" date="2023" name="Science">
        <title>Complex scaffold remodeling in plant triterpene biosynthesis.</title>
        <authorList>
            <person name="De La Pena R."/>
            <person name="Hodgson H."/>
            <person name="Liu J.C."/>
            <person name="Stephenson M.J."/>
            <person name="Martin A.C."/>
            <person name="Owen C."/>
            <person name="Harkess A."/>
            <person name="Leebens-Mack J."/>
            <person name="Jimenez L.E."/>
            <person name="Osbourn A."/>
            <person name="Sattely E.S."/>
        </authorList>
    </citation>
    <scope>NUCLEOTIDE SEQUENCE [LARGE SCALE GENOMIC DNA]</scope>
    <source>
        <strain evidence="2">cv. JPN11</strain>
        <tissue evidence="1">Leaf</tissue>
    </source>
</reference>
<evidence type="ECO:0000313" key="1">
    <source>
        <dbReference type="EMBL" id="KAJ4711572.1"/>
    </source>
</evidence>
<accession>A0ACC1XKX4</accession>
<name>A0ACC1XKX4_MELAZ</name>
<dbReference type="EMBL" id="CM051402">
    <property type="protein sequence ID" value="KAJ4711572.1"/>
    <property type="molecule type" value="Genomic_DNA"/>
</dbReference>
<dbReference type="Proteomes" id="UP001164539">
    <property type="component" value="Chromosome 9"/>
</dbReference>
<comment type="caution">
    <text evidence="1">The sequence shown here is derived from an EMBL/GenBank/DDBJ whole genome shotgun (WGS) entry which is preliminary data.</text>
</comment>
<gene>
    <name evidence="1" type="ORF">OWV82_017570</name>
</gene>
<keyword evidence="2" id="KW-1185">Reference proteome</keyword>
<sequence length="309" mass="34980">MNNDPNYLSCKKKECKKYSNGKCDVTTCSGTITFHVVNIRTAIEFVFFAGGFATPCILRFLVEWDFFLNLISPVASRVSYMTAIGNHERDYAESGSVYITPDSGGECGVPYETYFPMPTRSKDKPWYSIEQAGVHFTVISTEHDWSVNSEQDMASVDRSKTPWLIFTGHRPMYSSLTSSVDKNFVDAVEPLLLDNKVDVVLFGHVHNYERSCSVYNQKCLGMPRKDSDGIDTYDHSNYTAPVQAVIGMGGFTLDKFPDDINAPETWSLSRISEYGYLRGHATKTEMKLEFVNSDTRKVEDSFRIIKKKN</sequence>
<organism evidence="1 2">
    <name type="scientific">Melia azedarach</name>
    <name type="common">Chinaberry tree</name>
    <dbReference type="NCBI Taxonomy" id="155640"/>
    <lineage>
        <taxon>Eukaryota</taxon>
        <taxon>Viridiplantae</taxon>
        <taxon>Streptophyta</taxon>
        <taxon>Embryophyta</taxon>
        <taxon>Tracheophyta</taxon>
        <taxon>Spermatophyta</taxon>
        <taxon>Magnoliopsida</taxon>
        <taxon>eudicotyledons</taxon>
        <taxon>Gunneridae</taxon>
        <taxon>Pentapetalae</taxon>
        <taxon>rosids</taxon>
        <taxon>malvids</taxon>
        <taxon>Sapindales</taxon>
        <taxon>Meliaceae</taxon>
        <taxon>Melia</taxon>
    </lineage>
</organism>
<evidence type="ECO:0000313" key="2">
    <source>
        <dbReference type="Proteomes" id="UP001164539"/>
    </source>
</evidence>
<protein>
    <submittedName>
        <fullName evidence="1">Purple acid phosphatase</fullName>
    </submittedName>
</protein>
<proteinExistence type="predicted"/>